<organism evidence="1 2">
    <name type="scientific">Pristionchus entomophagus</name>
    <dbReference type="NCBI Taxonomy" id="358040"/>
    <lineage>
        <taxon>Eukaryota</taxon>
        <taxon>Metazoa</taxon>
        <taxon>Ecdysozoa</taxon>
        <taxon>Nematoda</taxon>
        <taxon>Chromadorea</taxon>
        <taxon>Rhabditida</taxon>
        <taxon>Rhabditina</taxon>
        <taxon>Diplogasteromorpha</taxon>
        <taxon>Diplogasteroidea</taxon>
        <taxon>Neodiplogasteridae</taxon>
        <taxon>Pristionchus</taxon>
    </lineage>
</organism>
<keyword evidence="2" id="KW-1185">Reference proteome</keyword>
<reference evidence="1" key="1">
    <citation type="submission" date="2023-10" db="EMBL/GenBank/DDBJ databases">
        <title>Genome assembly of Pristionchus species.</title>
        <authorList>
            <person name="Yoshida K."/>
            <person name="Sommer R.J."/>
        </authorList>
    </citation>
    <scope>NUCLEOTIDE SEQUENCE</scope>
    <source>
        <strain evidence="1">RS0144</strain>
    </source>
</reference>
<proteinExistence type="predicted"/>
<dbReference type="AlphaFoldDB" id="A0AAV5T415"/>
<dbReference type="EMBL" id="BTSX01000003">
    <property type="protein sequence ID" value="GMS88928.1"/>
    <property type="molecule type" value="Genomic_DNA"/>
</dbReference>
<dbReference type="Proteomes" id="UP001432027">
    <property type="component" value="Unassembled WGS sequence"/>
</dbReference>
<feature type="non-terminal residue" evidence="1">
    <location>
        <position position="452"/>
    </location>
</feature>
<protein>
    <submittedName>
        <fullName evidence="1">Uncharacterized protein</fullName>
    </submittedName>
</protein>
<evidence type="ECO:0000313" key="1">
    <source>
        <dbReference type="EMBL" id="GMS88928.1"/>
    </source>
</evidence>
<gene>
    <name evidence="1" type="ORF">PENTCL1PPCAC_11103</name>
</gene>
<evidence type="ECO:0000313" key="2">
    <source>
        <dbReference type="Proteomes" id="UP001432027"/>
    </source>
</evidence>
<accession>A0AAV5T415</accession>
<name>A0AAV5T415_9BILA</name>
<sequence>MGLFPCKPENPYVKDRVRLCDGLKPLFGSTVAASGNGRYVFIIGDKSVRIMSHGTELTSFNIDFIDLFRSVRIRLECVGGFFNFGMLVGFYALDESNVVLIDFNDAERTMRQRLITIDTKRGKSYAWLDRGYSLTTRALFFIGRTAVSEDRAITIAPSMTGRLSPVALVYPKDPLNLSLPVLNISPILIEAGNRVRAAAPGAEAERVNLSAWDAPFFLSATKIGFFTDRSGTLTVDPSIIVVCDVESSSISIERSKPDEKTNFPYTKDGAHPYDCRSYTASRSQLGLLVSHRCPANSWRRAVGAITERLASVIYFIILNFKNLTLSRISHKFLSFSIFLGLLKFKILRPPGARIGLMDTRTLQWREQIGAADPSQFSSMKMSVFHDGHTLIYDRVTEKRVGTREIGANLNSEPTEELRILSNPGRISSLKTLSEMRLRKNVITRTELEQIST</sequence>
<comment type="caution">
    <text evidence="1">The sequence shown here is derived from an EMBL/GenBank/DDBJ whole genome shotgun (WGS) entry which is preliminary data.</text>
</comment>